<dbReference type="InParanoid" id="A0A7J8JVL3"/>
<keyword evidence="3 5" id="KW-1133">Transmembrane helix</keyword>
<name>A0A7J8JVL3_MOLMO</name>
<keyword evidence="6" id="KW-0732">Signal</keyword>
<evidence type="ECO:0000313" key="9">
    <source>
        <dbReference type="Proteomes" id="UP000550707"/>
    </source>
</evidence>
<evidence type="ECO:0000256" key="5">
    <source>
        <dbReference type="SAM" id="Phobius"/>
    </source>
</evidence>
<evidence type="ECO:0000313" key="8">
    <source>
        <dbReference type="EMBL" id="KAF6500798.1"/>
    </source>
</evidence>
<dbReference type="GO" id="GO:0140359">
    <property type="term" value="F:ABC-type transporter activity"/>
    <property type="evidence" value="ECO:0007669"/>
    <property type="project" value="InterPro"/>
</dbReference>
<keyword evidence="4 5" id="KW-0472">Membrane</keyword>
<evidence type="ECO:0000256" key="4">
    <source>
        <dbReference type="ARBA" id="ARBA00023136"/>
    </source>
</evidence>
<evidence type="ECO:0000259" key="7">
    <source>
        <dbReference type="Pfam" id="PF01061"/>
    </source>
</evidence>
<dbReference type="GO" id="GO:0016020">
    <property type="term" value="C:membrane"/>
    <property type="evidence" value="ECO:0007669"/>
    <property type="project" value="UniProtKB-SubCell"/>
</dbReference>
<evidence type="ECO:0000256" key="1">
    <source>
        <dbReference type="ARBA" id="ARBA00004141"/>
    </source>
</evidence>
<dbReference type="InterPro" id="IPR013525">
    <property type="entry name" value="ABC2_TM"/>
</dbReference>
<evidence type="ECO:0000256" key="2">
    <source>
        <dbReference type="ARBA" id="ARBA00022692"/>
    </source>
</evidence>
<evidence type="ECO:0000256" key="3">
    <source>
        <dbReference type="ARBA" id="ARBA00022989"/>
    </source>
</evidence>
<feature type="chain" id="PRO_5029621772" description="ABC-2 type transporter transmembrane domain-containing protein" evidence="6">
    <location>
        <begin position="20"/>
        <end position="168"/>
    </location>
</feature>
<feature type="signal peptide" evidence="6">
    <location>
        <begin position="1"/>
        <end position="19"/>
    </location>
</feature>
<dbReference type="EMBL" id="JACASF010000001">
    <property type="protein sequence ID" value="KAF6500798.1"/>
    <property type="molecule type" value="Genomic_DNA"/>
</dbReference>
<comment type="subcellular location">
    <subcellularLocation>
        <location evidence="1">Membrane</location>
        <topology evidence="1">Multi-pass membrane protein</topology>
    </subcellularLocation>
</comment>
<sequence length="168" mass="19026">MMMLTLTMVVYTASSVALAIAGQSVVSIATPLMNISFVFMMIFSGLLVNLRTVVPWLSWLQYLSITRYGCAALQHNEFWGQNFCPGLNVTANSTCSFAILFLLNFRCTGEEFLMDQGIDLSPWGLWQHHVALVQRTRTWWLTLPVVVQRLCACHLGTLLKYRCRPCEP</sequence>
<proteinExistence type="predicted"/>
<feature type="domain" description="ABC-2 type transporter transmembrane" evidence="7">
    <location>
        <begin position="1"/>
        <end position="78"/>
    </location>
</feature>
<dbReference type="AlphaFoldDB" id="A0A7J8JVL3"/>
<gene>
    <name evidence="8" type="ORF">HJG59_007847</name>
</gene>
<dbReference type="Proteomes" id="UP000550707">
    <property type="component" value="Unassembled WGS sequence"/>
</dbReference>
<dbReference type="Pfam" id="PF01061">
    <property type="entry name" value="ABC2_membrane"/>
    <property type="match status" value="1"/>
</dbReference>
<keyword evidence="2 5" id="KW-0812">Transmembrane</keyword>
<organism evidence="8 9">
    <name type="scientific">Molossus molossus</name>
    <name type="common">Pallas' mastiff bat</name>
    <name type="synonym">Vespertilio molossus</name>
    <dbReference type="NCBI Taxonomy" id="27622"/>
    <lineage>
        <taxon>Eukaryota</taxon>
        <taxon>Metazoa</taxon>
        <taxon>Chordata</taxon>
        <taxon>Craniata</taxon>
        <taxon>Vertebrata</taxon>
        <taxon>Euteleostomi</taxon>
        <taxon>Mammalia</taxon>
        <taxon>Eutheria</taxon>
        <taxon>Laurasiatheria</taxon>
        <taxon>Chiroptera</taxon>
        <taxon>Yangochiroptera</taxon>
        <taxon>Molossidae</taxon>
        <taxon>Molossus</taxon>
    </lineage>
</organism>
<accession>A0A7J8JVL3</accession>
<evidence type="ECO:0000256" key="6">
    <source>
        <dbReference type="SAM" id="SignalP"/>
    </source>
</evidence>
<feature type="transmembrane region" description="Helical" evidence="5">
    <location>
        <begin position="35"/>
        <end position="57"/>
    </location>
</feature>
<reference evidence="8 9" key="1">
    <citation type="journal article" date="2020" name="Nature">
        <title>Six reference-quality genomes reveal evolution of bat adaptations.</title>
        <authorList>
            <person name="Jebb D."/>
            <person name="Huang Z."/>
            <person name="Pippel M."/>
            <person name="Hughes G.M."/>
            <person name="Lavrichenko K."/>
            <person name="Devanna P."/>
            <person name="Winkler S."/>
            <person name="Jermiin L.S."/>
            <person name="Skirmuntt E.C."/>
            <person name="Katzourakis A."/>
            <person name="Burkitt-Gray L."/>
            <person name="Ray D.A."/>
            <person name="Sullivan K.A.M."/>
            <person name="Roscito J.G."/>
            <person name="Kirilenko B.M."/>
            <person name="Davalos L.M."/>
            <person name="Corthals A.P."/>
            <person name="Power M.L."/>
            <person name="Jones G."/>
            <person name="Ransome R.D."/>
            <person name="Dechmann D.K.N."/>
            <person name="Locatelli A.G."/>
            <person name="Puechmaille S.J."/>
            <person name="Fedrigo O."/>
            <person name="Jarvis E.D."/>
            <person name="Hiller M."/>
            <person name="Vernes S.C."/>
            <person name="Myers E.W."/>
            <person name="Teeling E.C."/>
        </authorList>
    </citation>
    <scope>NUCLEOTIDE SEQUENCE [LARGE SCALE GENOMIC DNA]</scope>
    <source>
        <strain evidence="8">MMolMol1</strain>
        <tissue evidence="8">Muscle</tissue>
    </source>
</reference>
<protein>
    <recommendedName>
        <fullName evidence="7">ABC-2 type transporter transmembrane domain-containing protein</fullName>
    </recommendedName>
</protein>
<comment type="caution">
    <text evidence="8">The sequence shown here is derived from an EMBL/GenBank/DDBJ whole genome shotgun (WGS) entry which is preliminary data.</text>
</comment>
<keyword evidence="9" id="KW-1185">Reference proteome</keyword>